<dbReference type="SUPFAM" id="SSF140931">
    <property type="entry name" value="Fic-like"/>
    <property type="match status" value="1"/>
</dbReference>
<keyword evidence="3" id="KW-1185">Reference proteome</keyword>
<dbReference type="KEGG" id="lhf:JCM16775_1991"/>
<dbReference type="NCBIfam" id="TIGR01550">
    <property type="entry name" value="DOC_P1"/>
    <property type="match status" value="1"/>
</dbReference>
<evidence type="ECO:0000313" key="2">
    <source>
        <dbReference type="EMBL" id="BBM39280.1"/>
    </source>
</evidence>
<dbReference type="Pfam" id="PF02661">
    <property type="entry name" value="Fic"/>
    <property type="match status" value="1"/>
</dbReference>
<dbReference type="InterPro" id="IPR003812">
    <property type="entry name" value="Fido"/>
</dbReference>
<dbReference type="PANTHER" id="PTHR39426:SF1">
    <property type="entry name" value="HOMOLOGY TO DEATH-ON-CURING PROTEIN OF PHAGE P1"/>
    <property type="match status" value="1"/>
</dbReference>
<gene>
    <name evidence="2" type="ORF">JCM16775_1991</name>
</gene>
<name>A0A510JIZ2_9FUSO</name>
<protein>
    <submittedName>
        <fullName evidence="2">Death-on-curing family protein</fullName>
    </submittedName>
</protein>
<dbReference type="InterPro" id="IPR053737">
    <property type="entry name" value="Type_II_TA_Toxin"/>
</dbReference>
<dbReference type="PANTHER" id="PTHR39426">
    <property type="entry name" value="HOMOLOGY TO DEATH-ON-CURING PROTEIN OF PHAGE P1"/>
    <property type="match status" value="1"/>
</dbReference>
<dbReference type="InterPro" id="IPR036597">
    <property type="entry name" value="Fido-like_dom_sf"/>
</dbReference>
<evidence type="ECO:0000259" key="1">
    <source>
        <dbReference type="PROSITE" id="PS51459"/>
    </source>
</evidence>
<dbReference type="RefSeq" id="WP_026746902.1">
    <property type="nucleotide sequence ID" value="NZ_AP019823.1"/>
</dbReference>
<dbReference type="AlphaFoldDB" id="A0A510JIZ2"/>
<organism evidence="2 3">
    <name type="scientific">Leptotrichia hofstadii</name>
    <dbReference type="NCBI Taxonomy" id="157688"/>
    <lineage>
        <taxon>Bacteria</taxon>
        <taxon>Fusobacteriati</taxon>
        <taxon>Fusobacteriota</taxon>
        <taxon>Fusobacteriia</taxon>
        <taxon>Fusobacteriales</taxon>
        <taxon>Leptotrichiaceae</taxon>
        <taxon>Leptotrichia</taxon>
    </lineage>
</organism>
<dbReference type="Proteomes" id="UP000321892">
    <property type="component" value="Chromosome"/>
</dbReference>
<dbReference type="Gene3D" id="1.20.120.1870">
    <property type="entry name" value="Fic/DOC protein, Fido domain"/>
    <property type="match status" value="1"/>
</dbReference>
<dbReference type="OrthoDB" id="9802752at2"/>
<reference evidence="2 3" key="1">
    <citation type="submission" date="2019-07" db="EMBL/GenBank/DDBJ databases">
        <title>Complete Genome Sequence of Leptotrichia hofstadii Strain JCM16775.</title>
        <authorList>
            <person name="Watanabe S."/>
            <person name="Cui L."/>
        </authorList>
    </citation>
    <scope>NUCLEOTIDE SEQUENCE [LARGE SCALE GENOMIC DNA]</scope>
    <source>
        <strain evidence="2 3">JCM16775</strain>
    </source>
</reference>
<dbReference type="PROSITE" id="PS51459">
    <property type="entry name" value="FIDO"/>
    <property type="match status" value="1"/>
</dbReference>
<proteinExistence type="predicted"/>
<dbReference type="GO" id="GO:0016301">
    <property type="term" value="F:kinase activity"/>
    <property type="evidence" value="ECO:0007669"/>
    <property type="project" value="InterPro"/>
</dbReference>
<accession>A0A510JIZ2</accession>
<sequence length="125" mass="14845">MIKYFEVCDILKIHNKVLELSGGLEGYKDKSGIEKVCDFVQNDLYYPEFLDKLTYIIFSISKNHFFNDGNKRTSIAVGAYFLIENGYDEKITEYIRDMEDLVVEFVENKINREDFKEKLKKYVRN</sequence>
<dbReference type="EMBL" id="AP019823">
    <property type="protein sequence ID" value="BBM39280.1"/>
    <property type="molecule type" value="Genomic_DNA"/>
</dbReference>
<evidence type="ECO:0000313" key="3">
    <source>
        <dbReference type="Proteomes" id="UP000321892"/>
    </source>
</evidence>
<dbReference type="InterPro" id="IPR006440">
    <property type="entry name" value="Doc"/>
</dbReference>
<feature type="domain" description="Fido" evidence="1">
    <location>
        <begin position="5"/>
        <end position="125"/>
    </location>
</feature>